<dbReference type="RefSeq" id="WP_136723314.1">
    <property type="nucleotide sequence ID" value="NZ_SUMC01000008.1"/>
</dbReference>
<dbReference type="EMBL" id="SUMC01000008">
    <property type="protein sequence ID" value="TKA11363.1"/>
    <property type="molecule type" value="Genomic_DNA"/>
</dbReference>
<gene>
    <name evidence="1" type="ORF">FCI23_10960</name>
</gene>
<reference evidence="1 2" key="1">
    <citation type="submission" date="2019-04" db="EMBL/GenBank/DDBJ databases">
        <title>Streptomyces oryziradicis sp. nov., a novel actinomycete isolated from rhizosphere soil of rice (Oryza sativa L.).</title>
        <authorList>
            <person name="Li C."/>
        </authorList>
    </citation>
    <scope>NUCLEOTIDE SEQUENCE [LARGE SCALE GENOMIC DNA]</scope>
    <source>
        <strain evidence="1 2">NEAU-C40</strain>
    </source>
</reference>
<dbReference type="AlphaFoldDB" id="A0A4U0SQ93"/>
<evidence type="ECO:0000313" key="1">
    <source>
        <dbReference type="EMBL" id="TKA11363.1"/>
    </source>
</evidence>
<dbReference type="OrthoDB" id="4326862at2"/>
<organism evidence="1 2">
    <name type="scientific">Actinacidiphila oryziradicis</name>
    <dbReference type="NCBI Taxonomy" id="2571141"/>
    <lineage>
        <taxon>Bacteria</taxon>
        <taxon>Bacillati</taxon>
        <taxon>Actinomycetota</taxon>
        <taxon>Actinomycetes</taxon>
        <taxon>Kitasatosporales</taxon>
        <taxon>Streptomycetaceae</taxon>
        <taxon>Actinacidiphila</taxon>
    </lineage>
</organism>
<sequence>MKNLIVLWFAWVRVFSAPRPPGRHTRAHLAVHGQRPPKLRAKALLALPALPAQPGQYRVRLPLGPEGSATIHLCFIADGEPRQQWWRRRALVLATVGIDIGPRRIHGVEVAR</sequence>
<comment type="caution">
    <text evidence="1">The sequence shown here is derived from an EMBL/GenBank/DDBJ whole genome shotgun (WGS) entry which is preliminary data.</text>
</comment>
<name>A0A4U0SQ93_9ACTN</name>
<accession>A0A4U0SQ93</accession>
<keyword evidence="2" id="KW-1185">Reference proteome</keyword>
<dbReference type="Proteomes" id="UP000305778">
    <property type="component" value="Unassembled WGS sequence"/>
</dbReference>
<proteinExistence type="predicted"/>
<evidence type="ECO:0000313" key="2">
    <source>
        <dbReference type="Proteomes" id="UP000305778"/>
    </source>
</evidence>
<protein>
    <submittedName>
        <fullName evidence="1">Uncharacterized protein</fullName>
    </submittedName>
</protein>